<evidence type="ECO:0000256" key="9">
    <source>
        <dbReference type="SAM" id="Phobius"/>
    </source>
</evidence>
<dbReference type="RefSeq" id="XP_013241049.1">
    <property type="nucleotide sequence ID" value="XM_013385595.1"/>
</dbReference>
<evidence type="ECO:0000256" key="8">
    <source>
        <dbReference type="SAM" id="MobiDB-lite"/>
    </source>
</evidence>
<dbReference type="Pfam" id="PF01490">
    <property type="entry name" value="Aa_trans"/>
    <property type="match status" value="1"/>
</dbReference>
<dbReference type="OrthoDB" id="655540at2759"/>
<feature type="region of interest" description="Disordered" evidence="8">
    <location>
        <begin position="233"/>
        <end position="280"/>
    </location>
</feature>
<feature type="compositionally biased region" description="Polar residues" evidence="8">
    <location>
        <begin position="149"/>
        <end position="159"/>
    </location>
</feature>
<feature type="compositionally biased region" description="Basic residues" evidence="8">
    <location>
        <begin position="612"/>
        <end position="625"/>
    </location>
</feature>
<feature type="compositionally biased region" description="Basic and acidic residues" evidence="8">
    <location>
        <begin position="79"/>
        <end position="88"/>
    </location>
</feature>
<keyword evidence="7 9" id="KW-0472">Membrane</keyword>
<dbReference type="InParanoid" id="A0A066VLL3"/>
<feature type="transmembrane region" description="Helical" evidence="9">
    <location>
        <begin position="749"/>
        <end position="772"/>
    </location>
</feature>
<organism evidence="11 12">
    <name type="scientific">Tilletiaria anomala (strain ATCC 24038 / CBS 436.72 / UBC 951)</name>
    <dbReference type="NCBI Taxonomy" id="1037660"/>
    <lineage>
        <taxon>Eukaryota</taxon>
        <taxon>Fungi</taxon>
        <taxon>Dikarya</taxon>
        <taxon>Basidiomycota</taxon>
        <taxon>Ustilaginomycotina</taxon>
        <taxon>Exobasidiomycetes</taxon>
        <taxon>Georgefischeriales</taxon>
        <taxon>Tilletiariaceae</taxon>
        <taxon>Tilletiaria</taxon>
    </lineage>
</organism>
<evidence type="ECO:0000256" key="4">
    <source>
        <dbReference type="ARBA" id="ARBA00022692"/>
    </source>
</evidence>
<protein>
    <recommendedName>
        <fullName evidence="10">Amino acid transporter transmembrane domain-containing protein</fullName>
    </recommendedName>
</protein>
<feature type="compositionally biased region" description="Basic residues" evidence="8">
    <location>
        <begin position="180"/>
        <end position="192"/>
    </location>
</feature>
<feature type="transmembrane region" description="Helical" evidence="9">
    <location>
        <begin position="416"/>
        <end position="436"/>
    </location>
</feature>
<dbReference type="PANTHER" id="PTHR22950:SF692">
    <property type="entry name" value="TRANSMEMBRANE AMINO ACID TRANSPORTER FAMILY PROTEIN"/>
    <property type="match status" value="1"/>
</dbReference>
<dbReference type="GO" id="GO:0005774">
    <property type="term" value="C:vacuolar membrane"/>
    <property type="evidence" value="ECO:0007669"/>
    <property type="project" value="TreeGrafter"/>
</dbReference>
<dbReference type="STRING" id="1037660.A0A066VLL3"/>
<evidence type="ECO:0000259" key="10">
    <source>
        <dbReference type="Pfam" id="PF01490"/>
    </source>
</evidence>
<keyword evidence="12" id="KW-1185">Reference proteome</keyword>
<feature type="region of interest" description="Disordered" evidence="8">
    <location>
        <begin position="612"/>
        <end position="633"/>
    </location>
</feature>
<keyword evidence="6 9" id="KW-1133">Transmembrane helix</keyword>
<dbReference type="OMA" id="WSYSRSQ"/>
<comment type="similarity">
    <text evidence="2">Belongs to the amino acid/polyamine transporter 2 family.</text>
</comment>
<feature type="transmembrane region" description="Helical" evidence="9">
    <location>
        <begin position="379"/>
        <end position="401"/>
    </location>
</feature>
<accession>A0A066VLL3</accession>
<comment type="subcellular location">
    <subcellularLocation>
        <location evidence="1">Membrane</location>
        <topology evidence="1">Multi-pass membrane protein</topology>
    </subcellularLocation>
</comment>
<feature type="transmembrane region" description="Helical" evidence="9">
    <location>
        <begin position="521"/>
        <end position="541"/>
    </location>
</feature>
<name>A0A066VLL3_TILAU</name>
<dbReference type="HOGENOM" id="CLU_009646_8_0_1"/>
<proteinExistence type="inferred from homology"/>
<feature type="transmembrane region" description="Helical" evidence="9">
    <location>
        <begin position="441"/>
        <end position="460"/>
    </location>
</feature>
<evidence type="ECO:0000313" key="12">
    <source>
        <dbReference type="Proteomes" id="UP000027361"/>
    </source>
</evidence>
<evidence type="ECO:0000313" key="11">
    <source>
        <dbReference type="EMBL" id="KDN39460.1"/>
    </source>
</evidence>
<dbReference type="GeneID" id="25262651"/>
<sequence>MPQGRQIPVPSARETERQQQQPRRRGSGKDGRGSEQPPWRSSLDLVWSYSRSQAFYGDNISTSPSFVEHHWARRRLEGERAGDEHAYEDSSNFDSQDDDEEDEDWHEEERDNISESVADEEEEVNGDHNREYNDASGSSATAWPGEQLPPNSVQRSSLQQKRRLSANKAHALEEDDNQRRERRGRSRSRSPKRLASSTSQDGRGSFGSTCPGSGGPLLCGFKGERGWQAQAPLQENGLPVGRLSQSNQAGGPNERTPLLKAADSPAAAATGTASGSASGGGALLQRQRSLRKDVAAQYGTSTFLQSWFNTLNALIGVGILALPLAFSYAGWIFGPLLFLLAGALTNYTGKILARIMARQPSLRTYADIGSYAFGPRARLAVSALFCLELWAVCVALIILFADSAQAILPPTLPVNAYKAIGLAFILPTIFLPLNLLSPISVIGIVSTFTLFAVVLSDGLIKQEAPGSLWRPGPMTLWPQWDRLPLAFGLIMSGFSSHPVIPSLVKDMQDPDPRTFGRMLDLAYIAATFVYVGMGAVGYAMFGTHVSDEITRDLARTPGFPATLNRIAIWLIVINPLAKFALAARPINATVEVLFGVEASQVCTQMQSCRKSSARRKSASSGRRRSSNGYASGGVDVNTGSGAISSSTSGASLANGIGNTGNDANPLSGSRISLRAAEMTSEWSPCVKSSLRIGIRVSIACLITVTAIVLPGFEKVMAFLGAFLAFATCVFGPLLAKLKLFHREMSWTRIGVDIFILFVSLVAAATGTAWAFLPGRKE</sequence>
<evidence type="ECO:0000256" key="5">
    <source>
        <dbReference type="ARBA" id="ARBA00022970"/>
    </source>
</evidence>
<comment type="caution">
    <text evidence="11">The sequence shown here is derived from an EMBL/GenBank/DDBJ whole genome shotgun (WGS) entry which is preliminary data.</text>
</comment>
<dbReference type="InterPro" id="IPR013057">
    <property type="entry name" value="AA_transpt_TM"/>
</dbReference>
<keyword evidence="4 9" id="KW-0812">Transmembrane</keyword>
<dbReference type="AlphaFoldDB" id="A0A066VLL3"/>
<evidence type="ECO:0000256" key="7">
    <source>
        <dbReference type="ARBA" id="ARBA00023136"/>
    </source>
</evidence>
<feature type="compositionally biased region" description="Acidic residues" evidence="8">
    <location>
        <begin position="95"/>
        <end position="106"/>
    </location>
</feature>
<feature type="compositionally biased region" description="Low complexity" evidence="8">
    <location>
        <begin position="261"/>
        <end position="276"/>
    </location>
</feature>
<dbReference type="PANTHER" id="PTHR22950">
    <property type="entry name" value="AMINO ACID TRANSPORTER"/>
    <property type="match status" value="1"/>
</dbReference>
<evidence type="ECO:0000256" key="3">
    <source>
        <dbReference type="ARBA" id="ARBA00022448"/>
    </source>
</evidence>
<feature type="compositionally biased region" description="Polar residues" evidence="8">
    <location>
        <begin position="195"/>
        <end position="211"/>
    </location>
</feature>
<evidence type="ECO:0000256" key="1">
    <source>
        <dbReference type="ARBA" id="ARBA00004141"/>
    </source>
</evidence>
<dbReference type="Proteomes" id="UP000027361">
    <property type="component" value="Unassembled WGS sequence"/>
</dbReference>
<keyword evidence="3" id="KW-0813">Transport</keyword>
<feature type="transmembrane region" description="Helical" evidence="9">
    <location>
        <begin position="332"/>
        <end position="353"/>
    </location>
</feature>
<feature type="region of interest" description="Disordered" evidence="8">
    <location>
        <begin position="1"/>
        <end position="41"/>
    </location>
</feature>
<dbReference type="GO" id="GO:0015179">
    <property type="term" value="F:L-amino acid transmembrane transporter activity"/>
    <property type="evidence" value="ECO:0007669"/>
    <property type="project" value="TreeGrafter"/>
</dbReference>
<feature type="transmembrane region" description="Helical" evidence="9">
    <location>
        <begin position="692"/>
        <end position="709"/>
    </location>
</feature>
<dbReference type="EMBL" id="JMSN01000104">
    <property type="protein sequence ID" value="KDN39460.1"/>
    <property type="molecule type" value="Genomic_DNA"/>
</dbReference>
<feature type="region of interest" description="Disordered" evidence="8">
    <location>
        <begin position="79"/>
        <end position="211"/>
    </location>
</feature>
<evidence type="ECO:0000256" key="2">
    <source>
        <dbReference type="ARBA" id="ARBA00008066"/>
    </source>
</evidence>
<feature type="domain" description="Amino acid transporter transmembrane" evidence="10">
    <location>
        <begin position="300"/>
        <end position="769"/>
    </location>
</feature>
<feature type="transmembrane region" description="Helical" evidence="9">
    <location>
        <begin position="715"/>
        <end position="737"/>
    </location>
</feature>
<reference evidence="11 12" key="1">
    <citation type="submission" date="2014-05" db="EMBL/GenBank/DDBJ databases">
        <title>Draft genome sequence of a rare smut relative, Tilletiaria anomala UBC 951.</title>
        <authorList>
            <consortium name="DOE Joint Genome Institute"/>
            <person name="Toome M."/>
            <person name="Kuo A."/>
            <person name="Henrissat B."/>
            <person name="Lipzen A."/>
            <person name="Tritt A."/>
            <person name="Yoshinaga Y."/>
            <person name="Zane M."/>
            <person name="Barry K."/>
            <person name="Grigoriev I.V."/>
            <person name="Spatafora J.W."/>
            <person name="Aimea M.C."/>
        </authorList>
    </citation>
    <scope>NUCLEOTIDE SEQUENCE [LARGE SCALE GENOMIC DNA]</scope>
    <source>
        <strain evidence="11 12">UBC 951</strain>
    </source>
</reference>
<keyword evidence="5" id="KW-0029">Amino-acid transport</keyword>
<evidence type="ECO:0000256" key="6">
    <source>
        <dbReference type="ARBA" id="ARBA00022989"/>
    </source>
</evidence>
<gene>
    <name evidence="11" type="ORF">K437DRAFT_227989</name>
</gene>